<dbReference type="EMBL" id="FXZG01000030">
    <property type="protein sequence ID" value="SMY01146.1"/>
    <property type="molecule type" value="Genomic_DNA"/>
</dbReference>
<dbReference type="EC" id="3.1.1.-" evidence="5"/>
<dbReference type="PANTHER" id="PTHR48081">
    <property type="entry name" value="AB HYDROLASE SUPERFAMILY PROTEIN C4A8.06C"/>
    <property type="match status" value="1"/>
</dbReference>
<evidence type="ECO:0000313" key="5">
    <source>
        <dbReference type="EMBL" id="SMY01146.1"/>
    </source>
</evidence>
<dbReference type="InterPro" id="IPR033140">
    <property type="entry name" value="Lipase_GDXG_put_SER_AS"/>
</dbReference>
<dbReference type="InterPro" id="IPR002168">
    <property type="entry name" value="Lipase_GDXG_HIS_AS"/>
</dbReference>
<dbReference type="AlphaFoldDB" id="A0A2H1KN21"/>
<organism evidence="5 6">
    <name type="scientific">Brevibacterium aurantiacum</name>
    <dbReference type="NCBI Taxonomy" id="273384"/>
    <lineage>
        <taxon>Bacteria</taxon>
        <taxon>Bacillati</taxon>
        <taxon>Actinomycetota</taxon>
        <taxon>Actinomycetes</taxon>
        <taxon>Micrococcales</taxon>
        <taxon>Brevibacteriaceae</taxon>
        <taxon>Brevibacterium</taxon>
    </lineage>
</organism>
<dbReference type="Gene3D" id="3.40.50.1820">
    <property type="entry name" value="alpha/beta hydrolase"/>
    <property type="match status" value="1"/>
</dbReference>
<dbReference type="InterPro" id="IPR050300">
    <property type="entry name" value="GDXG_lipolytic_enzyme"/>
</dbReference>
<feature type="domain" description="Alpha/beta hydrolase fold-3" evidence="4">
    <location>
        <begin position="81"/>
        <end position="281"/>
    </location>
</feature>
<evidence type="ECO:0000259" key="4">
    <source>
        <dbReference type="Pfam" id="PF07859"/>
    </source>
</evidence>
<proteinExistence type="inferred from homology"/>
<evidence type="ECO:0000313" key="6">
    <source>
        <dbReference type="Proteomes" id="UP000234289"/>
    </source>
</evidence>
<dbReference type="Pfam" id="PF07859">
    <property type="entry name" value="Abhydrolase_3"/>
    <property type="match status" value="1"/>
</dbReference>
<evidence type="ECO:0000256" key="3">
    <source>
        <dbReference type="PROSITE-ProRule" id="PRU10038"/>
    </source>
</evidence>
<accession>A0A2H1KN21</accession>
<dbReference type="PANTHER" id="PTHR48081:SF8">
    <property type="entry name" value="ALPHA_BETA HYDROLASE FOLD-3 DOMAIN-CONTAINING PROTEIN-RELATED"/>
    <property type="match status" value="1"/>
</dbReference>
<gene>
    <name evidence="5" type="ORF">BAUR920_03384</name>
</gene>
<dbReference type="InterPro" id="IPR013094">
    <property type="entry name" value="AB_hydrolase_3"/>
</dbReference>
<keyword evidence="2 5" id="KW-0378">Hydrolase</keyword>
<dbReference type="SUPFAM" id="SSF53474">
    <property type="entry name" value="alpha/beta-Hydrolases"/>
    <property type="match status" value="1"/>
</dbReference>
<evidence type="ECO:0000256" key="1">
    <source>
        <dbReference type="ARBA" id="ARBA00010515"/>
    </source>
</evidence>
<dbReference type="Proteomes" id="UP000234289">
    <property type="component" value="Unassembled WGS sequence"/>
</dbReference>
<reference evidence="6" key="1">
    <citation type="submission" date="2017-03" db="EMBL/GenBank/DDBJ databases">
        <authorList>
            <person name="Monnet C."/>
        </authorList>
    </citation>
    <scope>NUCLEOTIDE SEQUENCE [LARGE SCALE GENOMIC DNA]</scope>
    <source>
        <strain evidence="6">CNRZ 920</strain>
    </source>
</reference>
<evidence type="ECO:0000256" key="2">
    <source>
        <dbReference type="ARBA" id="ARBA00022801"/>
    </source>
</evidence>
<feature type="active site" evidence="3">
    <location>
        <position position="154"/>
    </location>
</feature>
<dbReference type="PROSITE" id="PS01173">
    <property type="entry name" value="LIPASE_GDXG_HIS"/>
    <property type="match status" value="1"/>
</dbReference>
<dbReference type="PROSITE" id="PS01174">
    <property type="entry name" value="LIPASE_GDXG_SER"/>
    <property type="match status" value="1"/>
</dbReference>
<dbReference type="InterPro" id="IPR029058">
    <property type="entry name" value="AB_hydrolase_fold"/>
</dbReference>
<dbReference type="GO" id="GO:0016787">
    <property type="term" value="F:hydrolase activity"/>
    <property type="evidence" value="ECO:0007669"/>
    <property type="project" value="UniProtKB-KW"/>
</dbReference>
<name>A0A2H1KN21_BREAU</name>
<sequence>MAIDPQFRTVLDRLAATGATPIVRDSVSATRAHYRTLALSRRGPGYVPEFVAAVTDEVIETSNFPVAIRVYSPARERHRVVVYLHGGGWVLGDLDTHDPVCRRVANELGAHVVSVDYRLAPEHPYPSALNDAIAAVTLASERYPGFDLIIAGDSAGANLAAGVALRMHIEGGPALAAQLLIYPATDPTMSHPSYRENADGYFLTRSDMAWFYDQYAPLSLRSEPALDLLGAASVDGLPPAVIATAEFDPLRDEGAAYASKLKSAGVPVRLVPGPGLIHGYFAFLGVVAAADRCSIATLNALNDILR</sequence>
<protein>
    <submittedName>
        <fullName evidence="5">Acetyl esterase</fullName>
        <ecNumber evidence="5">3.1.1.-</ecNumber>
    </submittedName>
</protein>
<comment type="similarity">
    <text evidence="1">Belongs to the 'GDXG' lipolytic enzyme family.</text>
</comment>
<dbReference type="RefSeq" id="WP_101639539.1">
    <property type="nucleotide sequence ID" value="NZ_FXZG01000030.1"/>
</dbReference>